<dbReference type="PANTHER" id="PTHR42756">
    <property type="entry name" value="TRANSCRIPTIONAL REGULATOR, MARR"/>
    <property type="match status" value="1"/>
</dbReference>
<evidence type="ECO:0000256" key="1">
    <source>
        <dbReference type="ARBA" id="ARBA00023015"/>
    </source>
</evidence>
<evidence type="ECO:0000259" key="4">
    <source>
        <dbReference type="PROSITE" id="PS50995"/>
    </source>
</evidence>
<feature type="domain" description="HTH marR-type" evidence="4">
    <location>
        <begin position="3"/>
        <end position="137"/>
    </location>
</feature>
<keyword evidence="1" id="KW-0805">Transcription regulation</keyword>
<dbReference type="SMART" id="SM00347">
    <property type="entry name" value="HTH_MARR"/>
    <property type="match status" value="1"/>
</dbReference>
<gene>
    <name evidence="5" type="ORF">SAMN05216352_105265</name>
</gene>
<dbReference type="InterPro" id="IPR000835">
    <property type="entry name" value="HTH_MarR-typ"/>
</dbReference>
<proteinExistence type="predicted"/>
<keyword evidence="2 5" id="KW-0238">DNA-binding</keyword>
<dbReference type="GO" id="GO:0003677">
    <property type="term" value="F:DNA binding"/>
    <property type="evidence" value="ECO:0007669"/>
    <property type="project" value="UniProtKB-KW"/>
</dbReference>
<dbReference type="OrthoDB" id="9799747at2"/>
<name>A0A1G8IMU0_9BACI</name>
<dbReference type="Proteomes" id="UP000199017">
    <property type="component" value="Unassembled WGS sequence"/>
</dbReference>
<sequence>MEKEELLKSINNALFDLSLNIHEEFGGVYQDIPERYRFVIILISKYKTLYVKDLADLLHVSSSSVSQLLSKMEKERYIVRELDPGKRRQTFVKLGVEGEKILRKMTETRNKISSKYLIKLSYNDLVSFHQIALRIKEIVESEREAAE</sequence>
<dbReference type="RefSeq" id="WP_091584681.1">
    <property type="nucleotide sequence ID" value="NZ_FNDU01000005.1"/>
</dbReference>
<accession>A0A1G8IMU0</accession>
<dbReference type="EMBL" id="FNDU01000005">
    <property type="protein sequence ID" value="SDI20279.1"/>
    <property type="molecule type" value="Genomic_DNA"/>
</dbReference>
<protein>
    <submittedName>
        <fullName evidence="5">DNA-binding transcriptional regulator, MarR family</fullName>
    </submittedName>
</protein>
<keyword evidence="3" id="KW-0804">Transcription</keyword>
<dbReference type="SUPFAM" id="SSF46785">
    <property type="entry name" value="Winged helix' DNA-binding domain"/>
    <property type="match status" value="1"/>
</dbReference>
<dbReference type="GO" id="GO:0003700">
    <property type="term" value="F:DNA-binding transcription factor activity"/>
    <property type="evidence" value="ECO:0007669"/>
    <property type="project" value="InterPro"/>
</dbReference>
<dbReference type="Gene3D" id="1.10.10.10">
    <property type="entry name" value="Winged helix-like DNA-binding domain superfamily/Winged helix DNA-binding domain"/>
    <property type="match status" value="1"/>
</dbReference>
<keyword evidence="6" id="KW-1185">Reference proteome</keyword>
<dbReference type="PANTHER" id="PTHR42756:SF1">
    <property type="entry name" value="TRANSCRIPTIONAL REPRESSOR OF EMRAB OPERON"/>
    <property type="match status" value="1"/>
</dbReference>
<dbReference type="PROSITE" id="PS50995">
    <property type="entry name" value="HTH_MARR_2"/>
    <property type="match status" value="1"/>
</dbReference>
<dbReference type="InterPro" id="IPR036390">
    <property type="entry name" value="WH_DNA-bd_sf"/>
</dbReference>
<evidence type="ECO:0000313" key="5">
    <source>
        <dbReference type="EMBL" id="SDI20279.1"/>
    </source>
</evidence>
<dbReference type="STRING" id="930129.SAMN05216352_105265"/>
<reference evidence="5 6" key="1">
    <citation type="submission" date="2016-10" db="EMBL/GenBank/DDBJ databases">
        <authorList>
            <person name="de Groot N.N."/>
        </authorList>
    </citation>
    <scope>NUCLEOTIDE SEQUENCE [LARGE SCALE GENOMIC DNA]</scope>
    <source>
        <strain evidence="6">P4B,CCM 7963,CECT 7998,DSM 25260,IBRC-M 10614,KCTC 13821</strain>
    </source>
</reference>
<dbReference type="InterPro" id="IPR036388">
    <property type="entry name" value="WH-like_DNA-bd_sf"/>
</dbReference>
<dbReference type="AlphaFoldDB" id="A0A1G8IMU0"/>
<evidence type="ECO:0000313" key="6">
    <source>
        <dbReference type="Proteomes" id="UP000199017"/>
    </source>
</evidence>
<evidence type="ECO:0000256" key="3">
    <source>
        <dbReference type="ARBA" id="ARBA00023163"/>
    </source>
</evidence>
<evidence type="ECO:0000256" key="2">
    <source>
        <dbReference type="ARBA" id="ARBA00023125"/>
    </source>
</evidence>
<organism evidence="5 6">
    <name type="scientific">Alteribacillus bidgolensis</name>
    <dbReference type="NCBI Taxonomy" id="930129"/>
    <lineage>
        <taxon>Bacteria</taxon>
        <taxon>Bacillati</taxon>
        <taxon>Bacillota</taxon>
        <taxon>Bacilli</taxon>
        <taxon>Bacillales</taxon>
        <taxon>Bacillaceae</taxon>
        <taxon>Alteribacillus</taxon>
    </lineage>
</organism>
<dbReference type="Pfam" id="PF12802">
    <property type="entry name" value="MarR_2"/>
    <property type="match status" value="1"/>
</dbReference>